<dbReference type="Gene3D" id="3.40.640.10">
    <property type="entry name" value="Type I PLP-dependent aspartate aminotransferase-like (Major domain)"/>
    <property type="match status" value="1"/>
</dbReference>
<evidence type="ECO:0000256" key="1">
    <source>
        <dbReference type="ARBA" id="ARBA00001933"/>
    </source>
</evidence>
<evidence type="ECO:0000256" key="9">
    <source>
        <dbReference type="HAMAP-Rule" id="MF_01693"/>
    </source>
</evidence>
<dbReference type="InterPro" id="IPR015422">
    <property type="entry name" value="PyrdxlP-dep_Trfase_small"/>
</dbReference>
<feature type="binding site" evidence="9">
    <location>
        <position position="238"/>
    </location>
    <ligand>
        <name>pyridoxal 5'-phosphate</name>
        <dbReference type="ChEBI" id="CHEBI:597326"/>
    </ligand>
</feature>
<dbReference type="InterPro" id="IPR004723">
    <property type="entry name" value="AONS_Archaea/Proteobacteria"/>
</dbReference>
<dbReference type="CDD" id="cd06454">
    <property type="entry name" value="KBL_like"/>
    <property type="match status" value="1"/>
</dbReference>
<evidence type="ECO:0000256" key="5">
    <source>
        <dbReference type="ARBA" id="ARBA00022679"/>
    </source>
</evidence>
<evidence type="ECO:0000256" key="8">
    <source>
        <dbReference type="ARBA" id="ARBA00047715"/>
    </source>
</evidence>
<dbReference type="PROSITE" id="PS00599">
    <property type="entry name" value="AA_TRANSFER_CLASS_2"/>
    <property type="match status" value="1"/>
</dbReference>
<feature type="binding site" evidence="9">
    <location>
        <position position="209"/>
    </location>
    <ligand>
        <name>pyridoxal 5'-phosphate</name>
        <dbReference type="ChEBI" id="CHEBI:597326"/>
    </ligand>
</feature>
<name>A0ABQ0AE80_9GAMM</name>
<dbReference type="InterPro" id="IPR022834">
    <property type="entry name" value="AONS_Proteobacteria"/>
</dbReference>
<dbReference type="PANTHER" id="PTHR13693:SF100">
    <property type="entry name" value="8-AMINO-7-OXONONANOATE SYNTHASE"/>
    <property type="match status" value="1"/>
</dbReference>
<evidence type="ECO:0000256" key="2">
    <source>
        <dbReference type="ARBA" id="ARBA00004746"/>
    </source>
</evidence>
<dbReference type="HAMAP" id="MF_01693">
    <property type="entry name" value="BioF_aminotrans_2"/>
    <property type="match status" value="1"/>
</dbReference>
<keyword evidence="7 9" id="KW-0663">Pyridoxal phosphate</keyword>
<evidence type="ECO:0000259" key="10">
    <source>
        <dbReference type="Pfam" id="PF00155"/>
    </source>
</evidence>
<reference evidence="11 12" key="1">
    <citation type="submission" date="2024-04" db="EMBL/GenBank/DDBJ databases">
        <title>Draft genome sequence of Sessilibacter corallicola NBRC 116591.</title>
        <authorList>
            <person name="Miyakawa T."/>
            <person name="Kusuya Y."/>
            <person name="Miura T."/>
        </authorList>
    </citation>
    <scope>NUCLEOTIDE SEQUENCE [LARGE SCALE GENOMIC DNA]</scope>
    <source>
        <strain evidence="11 12">KU-00831-HH</strain>
    </source>
</reference>
<dbReference type="InterPro" id="IPR050087">
    <property type="entry name" value="AON_synthase_class-II"/>
</dbReference>
<comment type="cofactor">
    <cofactor evidence="1 9">
        <name>pyridoxal 5'-phosphate</name>
        <dbReference type="ChEBI" id="CHEBI:597326"/>
    </cofactor>
</comment>
<feature type="binding site" evidence="9">
    <location>
        <position position="136"/>
    </location>
    <ligand>
        <name>substrate</name>
    </ligand>
</feature>
<dbReference type="Gene3D" id="3.90.1150.10">
    <property type="entry name" value="Aspartate Aminotransferase, domain 1"/>
    <property type="match status" value="1"/>
</dbReference>
<dbReference type="InterPro" id="IPR001917">
    <property type="entry name" value="Aminotrans_II_pyridoxalP_BS"/>
</dbReference>
<keyword evidence="5 9" id="KW-0808">Transferase</keyword>
<keyword evidence="12" id="KW-1185">Reference proteome</keyword>
<feature type="binding site" evidence="9">
    <location>
        <position position="181"/>
    </location>
    <ligand>
        <name>pyridoxal 5'-phosphate</name>
        <dbReference type="ChEBI" id="CHEBI:597326"/>
    </ligand>
</feature>
<evidence type="ECO:0000313" key="11">
    <source>
        <dbReference type="EMBL" id="GAA6169838.1"/>
    </source>
</evidence>
<dbReference type="InterPro" id="IPR015424">
    <property type="entry name" value="PyrdxlP-dep_Trfase"/>
</dbReference>
<organism evidence="11 12">
    <name type="scientific">Sessilibacter corallicola</name>
    <dbReference type="NCBI Taxonomy" id="2904075"/>
    <lineage>
        <taxon>Bacteria</taxon>
        <taxon>Pseudomonadati</taxon>
        <taxon>Pseudomonadota</taxon>
        <taxon>Gammaproteobacteria</taxon>
        <taxon>Cellvibrionales</taxon>
        <taxon>Cellvibrionaceae</taxon>
        <taxon>Sessilibacter</taxon>
    </lineage>
</organism>
<comment type="caution">
    <text evidence="11">The sequence shown here is derived from an EMBL/GenBank/DDBJ whole genome shotgun (WGS) entry which is preliminary data.</text>
</comment>
<dbReference type="Pfam" id="PF00155">
    <property type="entry name" value="Aminotran_1_2"/>
    <property type="match status" value="1"/>
</dbReference>
<protein>
    <recommendedName>
        <fullName evidence="9">8-amino-7-oxononanoate synthase</fullName>
        <shortName evidence="9">AONS</shortName>
        <ecNumber evidence="9">2.3.1.47</ecNumber>
    </recommendedName>
    <alternativeName>
        <fullName evidence="9">7-keto-8-amino-pelargonic acid synthase</fullName>
        <shortName evidence="9">7-KAP synthase</shortName>
        <shortName evidence="9">KAPA synthase</shortName>
    </alternativeName>
    <alternativeName>
        <fullName evidence="9">8-amino-7-ketopelargonate synthase</fullName>
    </alternativeName>
</protein>
<dbReference type="NCBIfam" id="TIGR00858">
    <property type="entry name" value="bioF"/>
    <property type="match status" value="1"/>
</dbReference>
<sequence length="400" mass="43152">MIEQELKQALAERARQSLYRNRKVMASAQGSDVSLSSQAHDGEFINFASNDYLGLANHPDVTKAFVDSANKFGVGSGASHLVIGHHQEHHLLEQELAEFTGRARALVFSNGYAANLSCLNVLLGQGDLVAEDKLNHASLLDGGLSSGAKFRRYIHNDITSLDKTLSLPGNRKIVVTDGVFSMDGDCAPLADIITTAKNHDAWLMVDDAHGFGVLGKTGAGLCEQLQLSEQQVPILVGTFGKAFGTYGAFVAGSETLIETLIQFARPYIYSTALPPAIAAATRQSLKIIQHGAELREKLQSLIQLFRTRVSALEFDLMESNTAIQPLVIGDEQSMLNIAEFLKANGILVGAIRPPTVPKGTARLRITLTAAHTPEQVEKLTDLLAQACDQFCSQANESLTE</sequence>
<feature type="binding site" evidence="9">
    <location>
        <position position="20"/>
    </location>
    <ligand>
        <name>substrate</name>
    </ligand>
</feature>
<evidence type="ECO:0000256" key="3">
    <source>
        <dbReference type="ARBA" id="ARBA00010008"/>
    </source>
</evidence>
<feature type="binding site" evidence="9">
    <location>
        <begin position="111"/>
        <end position="112"/>
    </location>
    <ligand>
        <name>pyridoxal 5'-phosphate</name>
        <dbReference type="ChEBI" id="CHEBI:597326"/>
    </ligand>
</feature>
<dbReference type="InterPro" id="IPR015421">
    <property type="entry name" value="PyrdxlP-dep_Trfase_major"/>
</dbReference>
<dbReference type="EC" id="2.3.1.47" evidence="9"/>
<evidence type="ECO:0000313" key="12">
    <source>
        <dbReference type="Proteomes" id="UP001465153"/>
    </source>
</evidence>
<comment type="function">
    <text evidence="9">Catalyzes the decarboxylative condensation of pimeloyl-[acyl-carrier protein] and L-alanine to produce 8-amino-7-oxononanoate (AON), [acyl-carrier protein], and carbon dioxide.</text>
</comment>
<evidence type="ECO:0000256" key="7">
    <source>
        <dbReference type="ARBA" id="ARBA00022898"/>
    </source>
</evidence>
<comment type="similarity">
    <text evidence="3 9">Belongs to the class-II pyridoxal-phosphate-dependent aminotransferase family. BioF subfamily.</text>
</comment>
<feature type="domain" description="Aminotransferase class I/classII large" evidence="10">
    <location>
        <begin position="44"/>
        <end position="381"/>
    </location>
</feature>
<keyword evidence="6 9" id="KW-0093">Biotin biosynthesis</keyword>
<proteinExistence type="inferred from homology"/>
<gene>
    <name evidence="9 11" type="primary">bioF</name>
    <name evidence="11" type="ORF">NBRC116591_36490</name>
</gene>
<dbReference type="EMBL" id="BAABWN010000015">
    <property type="protein sequence ID" value="GAA6169838.1"/>
    <property type="molecule type" value="Genomic_DNA"/>
</dbReference>
<accession>A0ABQ0AE80</accession>
<feature type="binding site" evidence="9">
    <location>
        <position position="355"/>
    </location>
    <ligand>
        <name>substrate</name>
    </ligand>
</feature>
<comment type="catalytic activity">
    <reaction evidence="8 9">
        <text>6-carboxyhexanoyl-[ACP] + L-alanine + H(+) = (8S)-8-amino-7-oxononanoate + holo-[ACP] + CO2</text>
        <dbReference type="Rhea" id="RHEA:42288"/>
        <dbReference type="Rhea" id="RHEA-COMP:9685"/>
        <dbReference type="Rhea" id="RHEA-COMP:9955"/>
        <dbReference type="ChEBI" id="CHEBI:15378"/>
        <dbReference type="ChEBI" id="CHEBI:16526"/>
        <dbReference type="ChEBI" id="CHEBI:57972"/>
        <dbReference type="ChEBI" id="CHEBI:64479"/>
        <dbReference type="ChEBI" id="CHEBI:78846"/>
        <dbReference type="ChEBI" id="CHEBI:149468"/>
        <dbReference type="EC" id="2.3.1.47"/>
    </reaction>
</comment>
<dbReference type="RefSeq" id="WP_353304248.1">
    <property type="nucleotide sequence ID" value="NZ_BAABWN010000015.1"/>
</dbReference>
<dbReference type="InterPro" id="IPR004839">
    <property type="entry name" value="Aminotransferase_I/II_large"/>
</dbReference>
<evidence type="ECO:0000256" key="6">
    <source>
        <dbReference type="ARBA" id="ARBA00022756"/>
    </source>
</evidence>
<comment type="pathway">
    <text evidence="2 9">Cofactor biosynthesis; biotin biosynthesis.</text>
</comment>
<dbReference type="SUPFAM" id="SSF53383">
    <property type="entry name" value="PLP-dependent transferases"/>
    <property type="match status" value="1"/>
</dbReference>
<comment type="subunit">
    <text evidence="4 9">Homodimer.</text>
</comment>
<dbReference type="PANTHER" id="PTHR13693">
    <property type="entry name" value="CLASS II AMINOTRANSFERASE/8-AMINO-7-OXONONANOATE SYNTHASE"/>
    <property type="match status" value="1"/>
</dbReference>
<evidence type="ECO:0000256" key="4">
    <source>
        <dbReference type="ARBA" id="ARBA00011738"/>
    </source>
</evidence>
<feature type="modified residue" description="N6-(pyridoxal phosphate)lysine" evidence="9">
    <location>
        <position position="241"/>
    </location>
</feature>
<dbReference type="Proteomes" id="UP001465153">
    <property type="component" value="Unassembled WGS sequence"/>
</dbReference>